<keyword evidence="6" id="KW-0175">Coiled coil</keyword>
<evidence type="ECO:0000256" key="5">
    <source>
        <dbReference type="ARBA" id="ARBA00023242"/>
    </source>
</evidence>
<dbReference type="HOGENOM" id="CLU_069947_0_0_1"/>
<dbReference type="Pfam" id="PF04658">
    <property type="entry name" value="TAFII55_N"/>
    <property type="match status" value="2"/>
</dbReference>
<dbReference type="InterPro" id="IPR037817">
    <property type="entry name" value="TAF7"/>
</dbReference>
<dbReference type="GO" id="GO:0016251">
    <property type="term" value="F:RNA polymerase II general transcription initiation factor activity"/>
    <property type="evidence" value="ECO:0007669"/>
    <property type="project" value="TreeGrafter"/>
</dbReference>
<sequence>MERQFILRLPDDLKEKIEKEIEEKGYPSAEIISEPGDKYFFKYHEKYPINVVKLPTFVESYKSYDDKQFCKIADISTLLVVNGTASELDGLTPPMKYVKERRFRKRKIIENVEDSIEAKVRALLEKDAMAIETKITWYNRDESEELEVKNVVEEIEKQLFEKTEPAKEFVAEESVKEVSKEEEKVKFEVKKESMESEIDRKISEIEESIKKASFNLILKKRYEQTLKSLKEEKERMKKEENMK</sequence>
<dbReference type="STRING" id="1288291.A0A059F1Z4"/>
<name>A0A059F1Z4_9MICR</name>
<evidence type="ECO:0000256" key="3">
    <source>
        <dbReference type="ARBA" id="ARBA00023015"/>
    </source>
</evidence>
<feature type="domain" description="TAFII55 protein conserved region" evidence="7">
    <location>
        <begin position="1"/>
        <end position="132"/>
    </location>
</feature>
<comment type="similarity">
    <text evidence="2">Belongs to the TAF7 family.</text>
</comment>
<dbReference type="GO" id="GO:0051123">
    <property type="term" value="P:RNA polymerase II preinitiation complex assembly"/>
    <property type="evidence" value="ECO:0007669"/>
    <property type="project" value="TreeGrafter"/>
</dbReference>
<dbReference type="SMART" id="SM01370">
    <property type="entry name" value="TAFII55_N"/>
    <property type="match status" value="1"/>
</dbReference>
<organism evidence="8 9">
    <name type="scientific">Anncaliia algerae PRA339</name>
    <dbReference type="NCBI Taxonomy" id="1288291"/>
    <lineage>
        <taxon>Eukaryota</taxon>
        <taxon>Fungi</taxon>
        <taxon>Fungi incertae sedis</taxon>
        <taxon>Microsporidia</taxon>
        <taxon>Tubulinosematoidea</taxon>
        <taxon>Tubulinosematidae</taxon>
        <taxon>Anncaliia</taxon>
    </lineage>
</organism>
<dbReference type="Proteomes" id="UP000030655">
    <property type="component" value="Unassembled WGS sequence"/>
</dbReference>
<accession>A0A059F1Z4</accession>
<dbReference type="AlphaFoldDB" id="A0A059F1Z4"/>
<keyword evidence="3" id="KW-0805">Transcription regulation</keyword>
<proteinExistence type="inferred from homology"/>
<evidence type="ECO:0000256" key="1">
    <source>
        <dbReference type="ARBA" id="ARBA00004123"/>
    </source>
</evidence>
<evidence type="ECO:0000313" key="9">
    <source>
        <dbReference type="Proteomes" id="UP000030655"/>
    </source>
</evidence>
<protein>
    <recommendedName>
        <fullName evidence="7">TAFII55 protein conserved region domain-containing protein</fullName>
    </recommendedName>
</protein>
<dbReference type="OrthoDB" id="153872at2759"/>
<dbReference type="PANTHER" id="PTHR12228">
    <property type="entry name" value="TRANSCRIPTION INITIATION FACTOR TFIID 55 KD SUBUNIT-RELATED"/>
    <property type="match status" value="1"/>
</dbReference>
<feature type="coiled-coil region" evidence="6">
    <location>
        <begin position="191"/>
        <end position="242"/>
    </location>
</feature>
<reference evidence="8 9" key="2">
    <citation type="submission" date="2014-03" db="EMBL/GenBank/DDBJ databases">
        <title>The Genome Sequence of Anncaliia algerae insect isolate PRA339.</title>
        <authorList>
            <consortium name="The Broad Institute Genome Sequencing Platform"/>
            <consortium name="The Broad Institute Genome Sequencing Center for Infectious Disease"/>
            <person name="Cuomo C."/>
            <person name="Becnel J."/>
            <person name="Sanscrainte N."/>
            <person name="Walker B."/>
            <person name="Young S.K."/>
            <person name="Zeng Q."/>
            <person name="Gargeya S."/>
            <person name="Fitzgerald M."/>
            <person name="Haas B."/>
            <person name="Abouelleil A."/>
            <person name="Alvarado L."/>
            <person name="Arachchi H.M."/>
            <person name="Berlin A.M."/>
            <person name="Chapman S.B."/>
            <person name="Dewar J."/>
            <person name="Goldberg J."/>
            <person name="Griggs A."/>
            <person name="Gujja S."/>
            <person name="Hansen M."/>
            <person name="Howarth C."/>
            <person name="Imamovic A."/>
            <person name="Larimer J."/>
            <person name="McCowan C."/>
            <person name="Murphy C."/>
            <person name="Neiman D."/>
            <person name="Pearson M."/>
            <person name="Priest M."/>
            <person name="Roberts A."/>
            <person name="Saif S."/>
            <person name="Shea T."/>
            <person name="Sisk P."/>
            <person name="Sykes S."/>
            <person name="Wortman J."/>
            <person name="Nusbaum C."/>
            <person name="Birren B."/>
        </authorList>
    </citation>
    <scope>NUCLEOTIDE SEQUENCE [LARGE SCALE GENOMIC DNA]</scope>
    <source>
        <strain evidence="8 9">PRA339</strain>
    </source>
</reference>
<evidence type="ECO:0000256" key="2">
    <source>
        <dbReference type="ARBA" id="ARBA00009368"/>
    </source>
</evidence>
<dbReference type="PANTHER" id="PTHR12228:SF0">
    <property type="entry name" value="TATA-BOX BINDING PROTEIN ASSOCIATED FACTOR 7"/>
    <property type="match status" value="1"/>
</dbReference>
<dbReference type="VEuPathDB" id="MicrosporidiaDB:H312_01192"/>
<evidence type="ECO:0000256" key="4">
    <source>
        <dbReference type="ARBA" id="ARBA00023163"/>
    </source>
</evidence>
<comment type="subcellular location">
    <subcellularLocation>
        <location evidence="1">Nucleus</location>
    </subcellularLocation>
</comment>
<evidence type="ECO:0000256" key="6">
    <source>
        <dbReference type="SAM" id="Coils"/>
    </source>
</evidence>
<dbReference type="GO" id="GO:0005669">
    <property type="term" value="C:transcription factor TFIID complex"/>
    <property type="evidence" value="ECO:0007669"/>
    <property type="project" value="InterPro"/>
</dbReference>
<keyword evidence="4" id="KW-0804">Transcription</keyword>
<evidence type="ECO:0000313" key="8">
    <source>
        <dbReference type="EMBL" id="KCZ81313.1"/>
    </source>
</evidence>
<dbReference type="EMBL" id="KK365144">
    <property type="protein sequence ID" value="KCZ81313.1"/>
    <property type="molecule type" value="Genomic_DNA"/>
</dbReference>
<reference evidence="9" key="1">
    <citation type="submission" date="2013-02" db="EMBL/GenBank/DDBJ databases">
        <authorList>
            <consortium name="The Broad Institute Genome Sequencing Platform"/>
            <person name="Cuomo C."/>
            <person name="Becnel J."/>
            <person name="Sanscrainte N."/>
            <person name="Walker B."/>
            <person name="Young S.K."/>
            <person name="Zeng Q."/>
            <person name="Gargeya S."/>
            <person name="Fitzgerald M."/>
            <person name="Haas B."/>
            <person name="Abouelleil A."/>
            <person name="Alvarado L."/>
            <person name="Arachchi H.M."/>
            <person name="Berlin A.M."/>
            <person name="Chapman S.B."/>
            <person name="Dewar J."/>
            <person name="Goldberg J."/>
            <person name="Griggs A."/>
            <person name="Gujja S."/>
            <person name="Hansen M."/>
            <person name="Howarth C."/>
            <person name="Imamovic A."/>
            <person name="Larimer J."/>
            <person name="McCowan C."/>
            <person name="Murphy C."/>
            <person name="Neiman D."/>
            <person name="Pearson M."/>
            <person name="Priest M."/>
            <person name="Roberts A."/>
            <person name="Saif S."/>
            <person name="Shea T."/>
            <person name="Sisk P."/>
            <person name="Sykes S."/>
            <person name="Wortman J."/>
            <person name="Nusbaum C."/>
            <person name="Birren B."/>
        </authorList>
    </citation>
    <scope>NUCLEOTIDE SEQUENCE [LARGE SCALE GENOMIC DNA]</scope>
    <source>
        <strain evidence="9">PRA339</strain>
    </source>
</reference>
<gene>
    <name evidence="8" type="ORF">H312_01192</name>
</gene>
<dbReference type="InterPro" id="IPR006751">
    <property type="entry name" value="TAFII55_prot_cons_reg"/>
</dbReference>
<evidence type="ECO:0000259" key="7">
    <source>
        <dbReference type="SMART" id="SM01370"/>
    </source>
</evidence>
<keyword evidence="5" id="KW-0539">Nucleus</keyword>
<keyword evidence="9" id="KW-1185">Reference proteome</keyword>